<keyword evidence="3" id="KW-1185">Reference proteome</keyword>
<name>A0ABW1YFT0_9DEIO</name>
<sequence length="121" mass="13442">MIHRGYLPRREEVEAYAARVFTLIDHLLDELGDAALHAELAQEQEFLEHFEQLPAGTPATVEEHPGMFRARRFGPGVPAGKAHPLKRGTPQESNSAAEFQQRLAEFGTRLSLSRAPEKGQG</sequence>
<gene>
    <name evidence="2" type="ORF">ACFP81_10030</name>
</gene>
<evidence type="ECO:0000313" key="2">
    <source>
        <dbReference type="EMBL" id="MFC6592298.1"/>
    </source>
</evidence>
<dbReference type="Proteomes" id="UP001596297">
    <property type="component" value="Unassembled WGS sequence"/>
</dbReference>
<dbReference type="EMBL" id="JBHSWD010000001">
    <property type="protein sequence ID" value="MFC6592298.1"/>
    <property type="molecule type" value="Genomic_DNA"/>
</dbReference>
<protein>
    <submittedName>
        <fullName evidence="2">Uncharacterized protein</fullName>
    </submittedName>
</protein>
<accession>A0ABW1YFT0</accession>
<dbReference type="RefSeq" id="WP_380083317.1">
    <property type="nucleotide sequence ID" value="NZ_JBHSWD010000001.1"/>
</dbReference>
<comment type="caution">
    <text evidence="2">The sequence shown here is derived from an EMBL/GenBank/DDBJ whole genome shotgun (WGS) entry which is preliminary data.</text>
</comment>
<feature type="region of interest" description="Disordered" evidence="1">
    <location>
        <begin position="69"/>
        <end position="98"/>
    </location>
</feature>
<evidence type="ECO:0000256" key="1">
    <source>
        <dbReference type="SAM" id="MobiDB-lite"/>
    </source>
</evidence>
<evidence type="ECO:0000313" key="3">
    <source>
        <dbReference type="Proteomes" id="UP001596297"/>
    </source>
</evidence>
<reference evidence="3" key="1">
    <citation type="journal article" date="2019" name="Int. J. Syst. Evol. Microbiol.">
        <title>The Global Catalogue of Microorganisms (GCM) 10K type strain sequencing project: providing services to taxonomists for standard genome sequencing and annotation.</title>
        <authorList>
            <consortium name="The Broad Institute Genomics Platform"/>
            <consortium name="The Broad Institute Genome Sequencing Center for Infectious Disease"/>
            <person name="Wu L."/>
            <person name="Ma J."/>
        </authorList>
    </citation>
    <scope>NUCLEOTIDE SEQUENCE [LARGE SCALE GENOMIC DNA]</scope>
    <source>
        <strain evidence="3">CGMCC 1.15772</strain>
    </source>
</reference>
<proteinExistence type="predicted"/>
<organism evidence="2 3">
    <name type="scientific">Deinococcus lacus</name>
    <dbReference type="NCBI Taxonomy" id="392561"/>
    <lineage>
        <taxon>Bacteria</taxon>
        <taxon>Thermotogati</taxon>
        <taxon>Deinococcota</taxon>
        <taxon>Deinococci</taxon>
        <taxon>Deinococcales</taxon>
        <taxon>Deinococcaceae</taxon>
        <taxon>Deinococcus</taxon>
    </lineage>
</organism>